<comment type="caution">
    <text evidence="2">The sequence shown here is derived from an EMBL/GenBank/DDBJ whole genome shotgun (WGS) entry which is preliminary data.</text>
</comment>
<feature type="compositionally biased region" description="Basic and acidic residues" evidence="1">
    <location>
        <begin position="47"/>
        <end position="66"/>
    </location>
</feature>
<evidence type="ECO:0000313" key="2">
    <source>
        <dbReference type="EMBL" id="OHV17544.1"/>
    </source>
</evidence>
<dbReference type="AlphaFoldDB" id="A0A1S1PC13"/>
<accession>A0A1S1PC13</accession>
<proteinExistence type="predicted"/>
<protein>
    <recommendedName>
        <fullName evidence="4">Tail assembly chaperone</fullName>
    </recommendedName>
</protein>
<gene>
    <name evidence="2" type="ORF">BK022_04985</name>
</gene>
<feature type="region of interest" description="Disordered" evidence="1">
    <location>
        <begin position="46"/>
        <end position="66"/>
    </location>
</feature>
<organism evidence="2 3">
    <name type="scientific">Methylorubrum extorquens</name>
    <name type="common">Methylobacterium dichloromethanicum</name>
    <name type="synonym">Methylobacterium extorquens</name>
    <dbReference type="NCBI Taxonomy" id="408"/>
    <lineage>
        <taxon>Bacteria</taxon>
        <taxon>Pseudomonadati</taxon>
        <taxon>Pseudomonadota</taxon>
        <taxon>Alphaproteobacteria</taxon>
        <taxon>Hyphomicrobiales</taxon>
        <taxon>Methylobacteriaceae</taxon>
        <taxon>Methylorubrum</taxon>
    </lineage>
</organism>
<evidence type="ECO:0008006" key="4">
    <source>
        <dbReference type="Google" id="ProtNLM"/>
    </source>
</evidence>
<dbReference type="EMBL" id="MNAO01000033">
    <property type="protein sequence ID" value="OHV17544.1"/>
    <property type="molecule type" value="Genomic_DNA"/>
</dbReference>
<reference evidence="2 3" key="1">
    <citation type="submission" date="2016-10" db="EMBL/GenBank/DDBJ databases">
        <title>Draft genome sequence of Methylobacterium extorquens CP3, a seed endophyte of Crotalaria pumila with plant growth-promoting and metal tolerance properties.</title>
        <authorList>
            <person name="Sanchez-Lopez A.S."/>
            <person name="Van Hamme J.D."/>
            <person name="Thijs S."/>
            <person name="Mcammond B.M."/>
            <person name="Stevens V."/>
            <person name="Gonzalez-Chavez M.D.C."/>
            <person name="Vangronsveld J."/>
        </authorList>
    </citation>
    <scope>NUCLEOTIDE SEQUENCE [LARGE SCALE GENOMIC DNA]</scope>
    <source>
        <strain evidence="2 3">CP3</strain>
    </source>
</reference>
<name>A0A1S1PC13_METEX</name>
<evidence type="ECO:0000313" key="3">
    <source>
        <dbReference type="Proteomes" id="UP000180215"/>
    </source>
</evidence>
<sequence length="141" mass="15477">MKLKNLKVNAARAEAGDWVGDLPGMDDLRLKVRGFSNADFGAITSREASKVSREQREGGRRDGAPLPHVREQIMVKAMVDAILLDWDGLTDDDGAPIPYTKETATTLLYDPDCRPFRDAVSLAASRVEEFTEDQVQAVSGN</sequence>
<dbReference type="Proteomes" id="UP000180215">
    <property type="component" value="Unassembled WGS sequence"/>
</dbReference>
<evidence type="ECO:0000256" key="1">
    <source>
        <dbReference type="SAM" id="MobiDB-lite"/>
    </source>
</evidence>